<protein>
    <recommendedName>
        <fullName evidence="1">DUF6922 domain-containing protein</fullName>
    </recommendedName>
</protein>
<dbReference type="AlphaFoldDB" id="A0A1F7HFV3"/>
<dbReference type="InterPro" id="IPR053830">
    <property type="entry name" value="DUF6922"/>
</dbReference>
<organism evidence="2 3">
    <name type="scientific">Candidatus Roizmanbacteria bacterium RIFCSPHIGHO2_02_FULL_43_11</name>
    <dbReference type="NCBI Taxonomy" id="1802043"/>
    <lineage>
        <taxon>Bacteria</taxon>
        <taxon>Candidatus Roizmaniibacteriota</taxon>
    </lineage>
</organism>
<dbReference type="Proteomes" id="UP000178098">
    <property type="component" value="Unassembled WGS sequence"/>
</dbReference>
<accession>A0A1F7HFV3</accession>
<evidence type="ECO:0000313" key="3">
    <source>
        <dbReference type="Proteomes" id="UP000178098"/>
    </source>
</evidence>
<sequence length="103" mass="12682">MQRPTRLPENLYQFFWDVNPQKINPSIKPRFVIQRLLDKGDAEAVKWVRKNFSKQDITETFYTMRDFRTKIGRFWLIILNLSQEKVLCLQTPYLTMRRMHWPY</sequence>
<reference evidence="2 3" key="1">
    <citation type="journal article" date="2016" name="Nat. Commun.">
        <title>Thousands of microbial genomes shed light on interconnected biogeochemical processes in an aquifer system.</title>
        <authorList>
            <person name="Anantharaman K."/>
            <person name="Brown C.T."/>
            <person name="Hug L.A."/>
            <person name="Sharon I."/>
            <person name="Castelle C.J."/>
            <person name="Probst A.J."/>
            <person name="Thomas B.C."/>
            <person name="Singh A."/>
            <person name="Wilkins M.J."/>
            <person name="Karaoz U."/>
            <person name="Brodie E.L."/>
            <person name="Williams K.H."/>
            <person name="Hubbard S.S."/>
            <person name="Banfield J.F."/>
        </authorList>
    </citation>
    <scope>NUCLEOTIDE SEQUENCE [LARGE SCALE GENOMIC DNA]</scope>
</reference>
<comment type="caution">
    <text evidence="2">The sequence shown here is derived from an EMBL/GenBank/DDBJ whole genome shotgun (WGS) entry which is preliminary data.</text>
</comment>
<evidence type="ECO:0000259" key="1">
    <source>
        <dbReference type="Pfam" id="PF21956"/>
    </source>
</evidence>
<proteinExistence type="predicted"/>
<feature type="domain" description="DUF6922" evidence="1">
    <location>
        <begin position="13"/>
        <end position="60"/>
    </location>
</feature>
<name>A0A1F7HFV3_9BACT</name>
<dbReference type="EMBL" id="MFZT01000034">
    <property type="protein sequence ID" value="OGK30100.1"/>
    <property type="molecule type" value="Genomic_DNA"/>
</dbReference>
<gene>
    <name evidence="2" type="ORF">A3D08_00255</name>
</gene>
<evidence type="ECO:0000313" key="2">
    <source>
        <dbReference type="EMBL" id="OGK30100.1"/>
    </source>
</evidence>
<dbReference type="Pfam" id="PF21956">
    <property type="entry name" value="DUF6922"/>
    <property type="match status" value="1"/>
</dbReference>